<feature type="transmembrane region" description="Helical" evidence="7">
    <location>
        <begin position="93"/>
        <end position="119"/>
    </location>
</feature>
<dbReference type="PANTHER" id="PTHR21716:SF64">
    <property type="entry name" value="AI-2 TRANSPORT PROTEIN TQSA"/>
    <property type="match status" value="1"/>
</dbReference>
<dbReference type="GO" id="GO:0055085">
    <property type="term" value="P:transmembrane transport"/>
    <property type="evidence" value="ECO:0007669"/>
    <property type="project" value="TreeGrafter"/>
</dbReference>
<comment type="similarity">
    <text evidence="2">Belongs to the autoinducer-2 exporter (AI-2E) (TC 2.A.86) family.</text>
</comment>
<sequence>MAERGWWPFHRRPRAPEAPPPEGPDPDQQAAEASGRAVRILLGLAAGTVVAVGMHAIGNILAPSLLALVLTICAQPVRVWLTRHGTPAGIATGAVALTTFALLAAFAGLLIVALAQFVAMLPQYKDQLDQFGDQFAAWLHSIGVSQQEVQSVASGFDPTKLVNFFTGLLGGAFGFVAFGVIVLTMLILMPADAAYTPTLLRQLQPTKPNLVYAMGGFAHSVRRYMVVTTLLGIVQGVINGLALWVLGVPAALLWAILAFLCSFIPNVGYFIALVPPLVFGYLTGGWGTVIAIIVIYGIINAVVQSIVQPKVVGNAVSLSQTLTFFSVLFWAVVLGPIGAILAVPLTLLARAVLVDSDPRARIWRAAIGDLQETRELMKEETAAAKAQRLETKTQKQAGRKG</sequence>
<name>A0AAU7G8U2_9MICO</name>
<keyword evidence="3 7" id="KW-0812">Transmembrane</keyword>
<evidence type="ECO:0000256" key="4">
    <source>
        <dbReference type="ARBA" id="ARBA00022989"/>
    </source>
</evidence>
<evidence type="ECO:0000313" key="8">
    <source>
        <dbReference type="EMBL" id="XBM47037.1"/>
    </source>
</evidence>
<feature type="region of interest" description="Disordered" evidence="6">
    <location>
        <begin position="1"/>
        <end position="30"/>
    </location>
</feature>
<evidence type="ECO:0000256" key="6">
    <source>
        <dbReference type="SAM" id="MobiDB-lite"/>
    </source>
</evidence>
<feature type="transmembrane region" description="Helical" evidence="7">
    <location>
        <begin position="327"/>
        <end position="353"/>
    </location>
</feature>
<reference evidence="8" key="1">
    <citation type="submission" date="2024-05" db="EMBL/GenBank/DDBJ databases">
        <title>The Natural Products Discovery Center: Release of the First 8490 Sequenced Strains for Exploring Actinobacteria Biosynthetic Diversity.</title>
        <authorList>
            <person name="Kalkreuter E."/>
            <person name="Kautsar S.A."/>
            <person name="Yang D."/>
            <person name="Bader C.D."/>
            <person name="Teijaro C.N."/>
            <person name="Fluegel L."/>
            <person name="Davis C.M."/>
            <person name="Simpson J.R."/>
            <person name="Lauterbach L."/>
            <person name="Steele A.D."/>
            <person name="Gui C."/>
            <person name="Meng S."/>
            <person name="Li G."/>
            <person name="Viehrig K."/>
            <person name="Ye F."/>
            <person name="Su P."/>
            <person name="Kiefer A.F."/>
            <person name="Nichols A."/>
            <person name="Cepeda A.J."/>
            <person name="Yan W."/>
            <person name="Fan B."/>
            <person name="Jiang Y."/>
            <person name="Adhikari A."/>
            <person name="Zheng C.-J."/>
            <person name="Schuster L."/>
            <person name="Cowan T.M."/>
            <person name="Smanski M.J."/>
            <person name="Chevrette M.G."/>
            <person name="de Carvalho L.P.S."/>
            <person name="Shen B."/>
        </authorList>
    </citation>
    <scope>NUCLEOTIDE SEQUENCE</scope>
    <source>
        <strain evidence="8">NPDC080035</strain>
    </source>
</reference>
<feature type="transmembrane region" description="Helical" evidence="7">
    <location>
        <begin position="164"/>
        <end position="188"/>
    </location>
</feature>
<dbReference type="EMBL" id="CP157390">
    <property type="protein sequence ID" value="XBM47037.1"/>
    <property type="molecule type" value="Genomic_DNA"/>
</dbReference>
<keyword evidence="5 7" id="KW-0472">Membrane</keyword>
<evidence type="ECO:0000256" key="7">
    <source>
        <dbReference type="SAM" id="Phobius"/>
    </source>
</evidence>
<protein>
    <submittedName>
        <fullName evidence="8">AI-2E family transporter</fullName>
    </submittedName>
</protein>
<feature type="transmembrane region" description="Helical" evidence="7">
    <location>
        <begin position="286"/>
        <end position="307"/>
    </location>
</feature>
<organism evidence="8">
    <name type="scientific">Leifsonia sp. NPDC080035</name>
    <dbReference type="NCBI Taxonomy" id="3143936"/>
    <lineage>
        <taxon>Bacteria</taxon>
        <taxon>Bacillati</taxon>
        <taxon>Actinomycetota</taxon>
        <taxon>Actinomycetes</taxon>
        <taxon>Micrococcales</taxon>
        <taxon>Microbacteriaceae</taxon>
        <taxon>Leifsonia</taxon>
    </lineage>
</organism>
<dbReference type="PANTHER" id="PTHR21716">
    <property type="entry name" value="TRANSMEMBRANE PROTEIN"/>
    <property type="match status" value="1"/>
</dbReference>
<evidence type="ECO:0000256" key="5">
    <source>
        <dbReference type="ARBA" id="ARBA00023136"/>
    </source>
</evidence>
<feature type="transmembrane region" description="Helical" evidence="7">
    <location>
        <begin position="37"/>
        <end position="54"/>
    </location>
</feature>
<dbReference type="GO" id="GO:0016020">
    <property type="term" value="C:membrane"/>
    <property type="evidence" value="ECO:0007669"/>
    <property type="project" value="UniProtKB-SubCell"/>
</dbReference>
<accession>A0AAU7G8U2</accession>
<dbReference type="Pfam" id="PF01594">
    <property type="entry name" value="AI-2E_transport"/>
    <property type="match status" value="1"/>
</dbReference>
<evidence type="ECO:0000256" key="3">
    <source>
        <dbReference type="ARBA" id="ARBA00022692"/>
    </source>
</evidence>
<dbReference type="RefSeq" id="WP_348787013.1">
    <property type="nucleotide sequence ID" value="NZ_CP157390.1"/>
</dbReference>
<feature type="transmembrane region" description="Helical" evidence="7">
    <location>
        <begin position="252"/>
        <end position="274"/>
    </location>
</feature>
<comment type="subcellular location">
    <subcellularLocation>
        <location evidence="1">Membrane</location>
        <topology evidence="1">Multi-pass membrane protein</topology>
    </subcellularLocation>
</comment>
<dbReference type="InterPro" id="IPR002549">
    <property type="entry name" value="AI-2E-like"/>
</dbReference>
<dbReference type="AlphaFoldDB" id="A0AAU7G8U2"/>
<proteinExistence type="inferred from homology"/>
<feature type="transmembrane region" description="Helical" evidence="7">
    <location>
        <begin position="224"/>
        <end position="246"/>
    </location>
</feature>
<evidence type="ECO:0000256" key="1">
    <source>
        <dbReference type="ARBA" id="ARBA00004141"/>
    </source>
</evidence>
<gene>
    <name evidence="8" type="ORF">AAME72_13205</name>
</gene>
<evidence type="ECO:0000256" key="2">
    <source>
        <dbReference type="ARBA" id="ARBA00009773"/>
    </source>
</evidence>
<keyword evidence="4 7" id="KW-1133">Transmembrane helix</keyword>